<feature type="transmembrane region" description="Helical" evidence="1">
    <location>
        <begin position="97"/>
        <end position="116"/>
    </location>
</feature>
<evidence type="ECO:0008006" key="5">
    <source>
        <dbReference type="Google" id="ProtNLM"/>
    </source>
</evidence>
<feature type="transmembrane region" description="Helical" evidence="1">
    <location>
        <begin position="136"/>
        <end position="156"/>
    </location>
</feature>
<feature type="transmembrane region" description="Helical" evidence="1">
    <location>
        <begin position="198"/>
        <end position="225"/>
    </location>
</feature>
<gene>
    <name evidence="2" type="ORF">ADN01_12845</name>
    <name evidence="3" type="ORF">ADN01_13230</name>
</gene>
<name>A0A0P6XAQ4_9CHLR</name>
<keyword evidence="1" id="KW-0812">Transmembrane</keyword>
<dbReference type="InterPro" id="IPR019206">
    <property type="entry name" value="DUF2085_TM"/>
</dbReference>
<dbReference type="OrthoDB" id="150031at2"/>
<evidence type="ECO:0000313" key="3">
    <source>
        <dbReference type="EMBL" id="KPL79883.1"/>
    </source>
</evidence>
<dbReference type="RefSeq" id="WP_062417379.1">
    <property type="nucleotide sequence ID" value="NZ_DF967974.1"/>
</dbReference>
<feature type="transmembrane region" description="Helical" evidence="1">
    <location>
        <begin position="15"/>
        <end position="34"/>
    </location>
</feature>
<dbReference type="STRING" id="229921.ADN01_12845"/>
<keyword evidence="4" id="KW-1185">Reference proteome</keyword>
<dbReference type="Pfam" id="PF09858">
    <property type="entry name" value="DUF2085"/>
    <property type="match status" value="1"/>
</dbReference>
<comment type="caution">
    <text evidence="2">The sequence shown here is derived from an EMBL/GenBank/DDBJ whole genome shotgun (WGS) entry which is preliminary data.</text>
</comment>
<feature type="transmembrane region" description="Helical" evidence="1">
    <location>
        <begin position="237"/>
        <end position="258"/>
    </location>
</feature>
<evidence type="ECO:0000313" key="2">
    <source>
        <dbReference type="EMBL" id="KPL79835.1"/>
    </source>
</evidence>
<protein>
    <recommendedName>
        <fullName evidence="5">DUF2085 domain-containing protein</fullName>
    </recommendedName>
</protein>
<accession>A0A0P6XAQ4</accession>
<feature type="transmembrane region" description="Helical" evidence="1">
    <location>
        <begin position="65"/>
        <end position="85"/>
    </location>
</feature>
<sequence length="273" mass="30085">MEETPTQPQRRTFPFLRYLPFAAALLVLGVWLALTPPGLLGKADAVGYAVCHRIPQRSFFLDDRPVPLCARCSGMYLGALVGMIYQFRLGKRGGMPPWRVVAVLGLFVAAFGVDGLNSYVQFFPNIPQVYESHNLLRLLTGSGMGLGMAALLVPLVNQNLWVDWDPRPALTGWRDMAVLTAAVLVVDAAVWSENPILLYPLALLSALTVVIILTLIYSVMWTLVLKKENAYTRWGQAAGLLAAGFFVAMLQTGVLDYARYWLTGSWNGFFSGL</sequence>
<keyword evidence="1" id="KW-0472">Membrane</keyword>
<dbReference type="Proteomes" id="UP000050501">
    <property type="component" value="Unassembled WGS sequence"/>
</dbReference>
<reference evidence="2 4" key="1">
    <citation type="submission" date="2015-07" db="EMBL/GenBank/DDBJ databases">
        <title>Genome sequence of Levilinea saccharolytica DSM 16555.</title>
        <authorList>
            <person name="Hemp J."/>
            <person name="Ward L.M."/>
            <person name="Pace L.A."/>
            <person name="Fischer W.W."/>
        </authorList>
    </citation>
    <scope>NUCLEOTIDE SEQUENCE [LARGE SCALE GENOMIC DNA]</scope>
    <source>
        <strain evidence="2 4">KIBI-1</strain>
    </source>
</reference>
<dbReference type="AlphaFoldDB" id="A0A0P6XAQ4"/>
<evidence type="ECO:0000256" key="1">
    <source>
        <dbReference type="SAM" id="Phobius"/>
    </source>
</evidence>
<organism evidence="2 4">
    <name type="scientific">Levilinea saccharolytica</name>
    <dbReference type="NCBI Taxonomy" id="229921"/>
    <lineage>
        <taxon>Bacteria</taxon>
        <taxon>Bacillati</taxon>
        <taxon>Chloroflexota</taxon>
        <taxon>Anaerolineae</taxon>
        <taxon>Anaerolineales</taxon>
        <taxon>Anaerolineaceae</taxon>
        <taxon>Levilinea</taxon>
    </lineage>
</organism>
<evidence type="ECO:0000313" key="4">
    <source>
        <dbReference type="Proteomes" id="UP000050501"/>
    </source>
</evidence>
<keyword evidence="1" id="KW-1133">Transmembrane helix</keyword>
<dbReference type="EMBL" id="LGCM01000045">
    <property type="protein sequence ID" value="KPL79883.1"/>
    <property type="molecule type" value="Genomic_DNA"/>
</dbReference>
<proteinExistence type="predicted"/>
<feature type="transmembrane region" description="Helical" evidence="1">
    <location>
        <begin position="176"/>
        <end position="192"/>
    </location>
</feature>
<dbReference type="EMBL" id="LGCM01000045">
    <property type="protein sequence ID" value="KPL79835.1"/>
    <property type="molecule type" value="Genomic_DNA"/>
</dbReference>